<keyword evidence="4 7" id="KW-0812">Transmembrane</keyword>
<feature type="transmembrane region" description="Helical" evidence="7">
    <location>
        <begin position="42"/>
        <end position="67"/>
    </location>
</feature>
<proteinExistence type="predicted"/>
<keyword evidence="3" id="KW-1003">Cell membrane</keyword>
<feature type="transmembrane region" description="Helical" evidence="7">
    <location>
        <begin position="258"/>
        <end position="277"/>
    </location>
</feature>
<reference evidence="9 10" key="1">
    <citation type="submission" date="2022-03" db="EMBL/GenBank/DDBJ databases">
        <authorList>
            <person name="Koch H."/>
        </authorList>
    </citation>
    <scope>NUCLEOTIDE SEQUENCE [LARGE SCALE GENOMIC DNA]</scope>
    <source>
        <strain evidence="9 10">G1</strain>
    </source>
</reference>
<evidence type="ECO:0000256" key="1">
    <source>
        <dbReference type="ARBA" id="ARBA00004651"/>
    </source>
</evidence>
<feature type="transmembrane region" description="Helical" evidence="7">
    <location>
        <begin position="345"/>
        <end position="367"/>
    </location>
</feature>
<evidence type="ECO:0000256" key="3">
    <source>
        <dbReference type="ARBA" id="ARBA00022475"/>
    </source>
</evidence>
<dbReference type="Proteomes" id="UP001295463">
    <property type="component" value="Chromosome"/>
</dbReference>
<dbReference type="EMBL" id="OW150024">
    <property type="protein sequence ID" value="CAH2030779.1"/>
    <property type="molecule type" value="Genomic_DNA"/>
</dbReference>
<evidence type="ECO:0000313" key="10">
    <source>
        <dbReference type="Proteomes" id="UP001295463"/>
    </source>
</evidence>
<keyword evidence="5 7" id="KW-1133">Transmembrane helix</keyword>
<organism evidence="9 10">
    <name type="scientific">Trichlorobacter ammonificans</name>
    <dbReference type="NCBI Taxonomy" id="2916410"/>
    <lineage>
        <taxon>Bacteria</taxon>
        <taxon>Pseudomonadati</taxon>
        <taxon>Thermodesulfobacteriota</taxon>
        <taxon>Desulfuromonadia</taxon>
        <taxon>Geobacterales</taxon>
        <taxon>Geobacteraceae</taxon>
        <taxon>Trichlorobacter</taxon>
    </lineage>
</organism>
<evidence type="ECO:0000256" key="6">
    <source>
        <dbReference type="ARBA" id="ARBA00023136"/>
    </source>
</evidence>
<keyword evidence="10" id="KW-1185">Reference proteome</keyword>
<evidence type="ECO:0000256" key="5">
    <source>
        <dbReference type="ARBA" id="ARBA00022989"/>
    </source>
</evidence>
<evidence type="ECO:0000259" key="8">
    <source>
        <dbReference type="PROSITE" id="PS50850"/>
    </source>
</evidence>
<dbReference type="SUPFAM" id="SSF103473">
    <property type="entry name" value="MFS general substrate transporter"/>
    <property type="match status" value="1"/>
</dbReference>
<feature type="transmembrane region" description="Helical" evidence="7">
    <location>
        <begin position="310"/>
        <end position="333"/>
    </location>
</feature>
<dbReference type="RefSeq" id="WP_305731654.1">
    <property type="nucleotide sequence ID" value="NZ_OW150024.1"/>
</dbReference>
<dbReference type="PANTHER" id="PTHR43266">
    <property type="entry name" value="MACROLIDE-EFFLUX PROTEIN"/>
    <property type="match status" value="1"/>
</dbReference>
<feature type="transmembrane region" description="Helical" evidence="7">
    <location>
        <begin position="103"/>
        <end position="124"/>
    </location>
</feature>
<feature type="transmembrane region" description="Helical" evidence="7">
    <location>
        <begin position="284"/>
        <end position="304"/>
    </location>
</feature>
<protein>
    <recommendedName>
        <fullName evidence="8">Major facilitator superfamily (MFS) profile domain-containing protein</fullName>
    </recommendedName>
</protein>
<feature type="transmembrane region" description="Helical" evidence="7">
    <location>
        <begin position="12"/>
        <end position="36"/>
    </location>
</feature>
<dbReference type="InterPro" id="IPR036259">
    <property type="entry name" value="MFS_trans_sf"/>
</dbReference>
<evidence type="ECO:0000256" key="2">
    <source>
        <dbReference type="ARBA" id="ARBA00022448"/>
    </source>
</evidence>
<dbReference type="InterPro" id="IPR020846">
    <property type="entry name" value="MFS_dom"/>
</dbReference>
<feature type="transmembrane region" description="Helical" evidence="7">
    <location>
        <begin position="219"/>
        <end position="246"/>
    </location>
</feature>
<dbReference type="PROSITE" id="PS50850">
    <property type="entry name" value="MFS"/>
    <property type="match status" value="1"/>
</dbReference>
<dbReference type="PANTHER" id="PTHR43266:SF2">
    <property type="entry name" value="MAJOR FACILITATOR SUPERFAMILY (MFS) PROFILE DOMAIN-CONTAINING PROTEIN"/>
    <property type="match status" value="1"/>
</dbReference>
<name>A0ABM9D6H7_9BACT</name>
<evidence type="ECO:0000256" key="4">
    <source>
        <dbReference type="ARBA" id="ARBA00022692"/>
    </source>
</evidence>
<feature type="transmembrane region" description="Helical" evidence="7">
    <location>
        <begin position="379"/>
        <end position="397"/>
    </location>
</feature>
<feature type="domain" description="Major facilitator superfamily (MFS) profile" evidence="8">
    <location>
        <begin position="7"/>
        <end position="401"/>
    </location>
</feature>
<feature type="transmembrane region" description="Helical" evidence="7">
    <location>
        <begin position="79"/>
        <end position="97"/>
    </location>
</feature>
<evidence type="ECO:0000256" key="7">
    <source>
        <dbReference type="SAM" id="Phobius"/>
    </source>
</evidence>
<keyword evidence="2" id="KW-0813">Transport</keyword>
<feature type="transmembrane region" description="Helical" evidence="7">
    <location>
        <begin position="144"/>
        <end position="162"/>
    </location>
</feature>
<dbReference type="Pfam" id="PF07690">
    <property type="entry name" value="MFS_1"/>
    <property type="match status" value="1"/>
</dbReference>
<keyword evidence="6 7" id="KW-0472">Membrane</keyword>
<feature type="transmembrane region" description="Helical" evidence="7">
    <location>
        <begin position="168"/>
        <end position="189"/>
    </location>
</feature>
<sequence length="413" mass="44018">MPRYPAGMAALNLTQFLGAMNDNILKLLIIFFLIQLQGSQRAGIITATAGAAFVLPFLLFSAPAGCLADRYGKARVSQLVKGAEVLITALAVGAFALRMESGLYLLLFLMAGHSAFFAPAKYGIIPELAPRDELSRANGLIESFTFLAIILGTTLASLLTQATAGRFWLAACCCLAISVAGLAASLRLPDLPPAAPHRRVQFLPTEIIRTLRHAAGDRWLLFSLIALAWFWLVGAFAQLNLIGYGIQHLGLDEARSGYLFLASSLGIGGGALLAARLSGHEVELGIVTPGALGLVIAPVLLHLVPPSLTAVLAVILLFGVSAGLYSLPLQTFIQFRAEPALRGEVLAASSFINWIGILIASALTYLFSGPFKLSAAQGFSLLGLLTLLAMVVTWFWLPDVLRRFMTWCGGNRT</sequence>
<gene>
    <name evidence="9" type="ORF">GEAMG1_0965</name>
</gene>
<dbReference type="CDD" id="cd06173">
    <property type="entry name" value="MFS_MefA_like"/>
    <property type="match status" value="1"/>
</dbReference>
<dbReference type="Gene3D" id="1.20.1250.20">
    <property type="entry name" value="MFS general substrate transporter like domains"/>
    <property type="match status" value="1"/>
</dbReference>
<comment type="subcellular location">
    <subcellularLocation>
        <location evidence="1">Cell membrane</location>
        <topology evidence="1">Multi-pass membrane protein</topology>
    </subcellularLocation>
</comment>
<accession>A0ABM9D6H7</accession>
<dbReference type="InterPro" id="IPR011701">
    <property type="entry name" value="MFS"/>
</dbReference>
<evidence type="ECO:0000313" key="9">
    <source>
        <dbReference type="EMBL" id="CAH2030779.1"/>
    </source>
</evidence>